<protein>
    <submittedName>
        <fullName evidence="2">Sugar phosphate isomerase/epimerase</fullName>
    </submittedName>
</protein>
<reference evidence="2 3" key="1">
    <citation type="submission" date="2019-02" db="EMBL/GenBank/DDBJ databases">
        <title>Paenibacillus sp. nov., isolated from surface-sterilized tissue of Thalictrum simplex L.</title>
        <authorList>
            <person name="Tuo L."/>
        </authorList>
    </citation>
    <scope>NUCLEOTIDE SEQUENCE [LARGE SCALE GENOMIC DNA]</scope>
    <source>
        <strain evidence="2 3">N2SHLJ1</strain>
    </source>
</reference>
<evidence type="ECO:0000259" key="1">
    <source>
        <dbReference type="Pfam" id="PF01261"/>
    </source>
</evidence>
<proteinExistence type="predicted"/>
<comment type="caution">
    <text evidence="2">The sequence shown here is derived from an EMBL/GenBank/DDBJ whole genome shotgun (WGS) entry which is preliminary data.</text>
</comment>
<keyword evidence="3" id="KW-1185">Reference proteome</keyword>
<dbReference type="Pfam" id="PF01261">
    <property type="entry name" value="AP_endonuc_2"/>
    <property type="match status" value="1"/>
</dbReference>
<dbReference type="Gene3D" id="3.20.20.150">
    <property type="entry name" value="Divalent-metal-dependent TIM barrel enzymes"/>
    <property type="match status" value="1"/>
</dbReference>
<dbReference type="Proteomes" id="UP000293142">
    <property type="component" value="Unassembled WGS sequence"/>
</dbReference>
<dbReference type="InterPro" id="IPR050312">
    <property type="entry name" value="IolE/XylAMocC-like"/>
</dbReference>
<keyword evidence="2" id="KW-0413">Isomerase</keyword>
<accession>A0A4V6MSE0</accession>
<feature type="domain" description="Xylose isomerase-like TIM barrel" evidence="1">
    <location>
        <begin position="19"/>
        <end position="247"/>
    </location>
</feature>
<evidence type="ECO:0000313" key="3">
    <source>
        <dbReference type="Proteomes" id="UP000293142"/>
    </source>
</evidence>
<dbReference type="AlphaFoldDB" id="A0A4V6MSE0"/>
<gene>
    <name evidence="2" type="ORF">EYB31_28790</name>
</gene>
<organism evidence="2 3">
    <name type="scientific">Paenibacillus thalictri</name>
    <dbReference type="NCBI Taxonomy" id="2527873"/>
    <lineage>
        <taxon>Bacteria</taxon>
        <taxon>Bacillati</taxon>
        <taxon>Bacillota</taxon>
        <taxon>Bacilli</taxon>
        <taxon>Bacillales</taxon>
        <taxon>Paenibacillaceae</taxon>
        <taxon>Paenibacillus</taxon>
    </lineage>
</organism>
<dbReference type="EMBL" id="SIRE01000024">
    <property type="protein sequence ID" value="TBL72491.1"/>
    <property type="molecule type" value="Genomic_DNA"/>
</dbReference>
<dbReference type="GO" id="GO:0016853">
    <property type="term" value="F:isomerase activity"/>
    <property type="evidence" value="ECO:0007669"/>
    <property type="project" value="UniProtKB-KW"/>
</dbReference>
<dbReference type="InterPro" id="IPR013022">
    <property type="entry name" value="Xyl_isomerase-like_TIM-brl"/>
</dbReference>
<dbReference type="PANTHER" id="PTHR12110">
    <property type="entry name" value="HYDROXYPYRUVATE ISOMERASE"/>
    <property type="match status" value="1"/>
</dbReference>
<dbReference type="OrthoDB" id="3185623at2"/>
<evidence type="ECO:0000313" key="2">
    <source>
        <dbReference type="EMBL" id="TBL72491.1"/>
    </source>
</evidence>
<dbReference type="SUPFAM" id="SSF51658">
    <property type="entry name" value="Xylose isomerase-like"/>
    <property type="match status" value="1"/>
</dbReference>
<sequence length="270" mass="30975">MKLSFTTLGCPDWPLQKIIDNAAEYGFDAIDFRGLQGELDIYNMPEFTVNIADTKSRIEAAGLHVSCFSSSVNLVSVEKFAHNLEEVRQYAKLCAFFGAKYIRVFGGRIGEMDREAAVDVMVKHFGELADAAREHGAKILLETHDDWIACGDVKTVMERTNNEGAGVLWDLHHPYRMLGEQPEHTWNELKPWIEYTHVKDSRITNAAANEFQYCLCGEGDVPLEQTVALLRQNGYDGYFTLEWEKKWHPYLQDAEIVFPHYVQYMRNLEK</sequence>
<name>A0A4V6MSE0_9BACL</name>
<dbReference type="InterPro" id="IPR036237">
    <property type="entry name" value="Xyl_isomerase-like_sf"/>
</dbReference>